<reference evidence="3" key="3">
    <citation type="submission" date="2016-06" db="UniProtKB">
        <authorList>
            <consortium name="WormBaseParasite"/>
        </authorList>
    </citation>
    <scope>IDENTIFICATION</scope>
</reference>
<evidence type="ECO:0000313" key="2">
    <source>
        <dbReference type="Proteomes" id="UP000050741"/>
    </source>
</evidence>
<feature type="transmembrane region" description="Helical" evidence="1">
    <location>
        <begin position="43"/>
        <end position="65"/>
    </location>
</feature>
<sequence length="116" mass="13467">MTRFRRLQVSNVGFFLFTTTRADFFTVQLELMRTNCRQMMRRLSMCCFQLCIPSSFFLLLVLFWISAAGSRPSANGGHHHLRHSFANKQFIDQLEDGSYEFVIGRNGSGLTREITF</sequence>
<dbReference type="Proteomes" id="UP000050741">
    <property type="component" value="Unassembled WGS sequence"/>
</dbReference>
<keyword evidence="2" id="KW-1185">Reference proteome</keyword>
<keyword evidence="1" id="KW-0472">Membrane</keyword>
<organism evidence="2 3">
    <name type="scientific">Globodera pallida</name>
    <name type="common">Potato cyst nematode worm</name>
    <name type="synonym">Heterodera pallida</name>
    <dbReference type="NCBI Taxonomy" id="36090"/>
    <lineage>
        <taxon>Eukaryota</taxon>
        <taxon>Metazoa</taxon>
        <taxon>Ecdysozoa</taxon>
        <taxon>Nematoda</taxon>
        <taxon>Chromadorea</taxon>
        <taxon>Rhabditida</taxon>
        <taxon>Tylenchina</taxon>
        <taxon>Tylenchomorpha</taxon>
        <taxon>Tylenchoidea</taxon>
        <taxon>Heteroderidae</taxon>
        <taxon>Heteroderinae</taxon>
        <taxon>Globodera</taxon>
    </lineage>
</organism>
<dbReference type="WBParaSite" id="GPLIN_001311800">
    <property type="protein sequence ID" value="GPLIN_001311800"/>
    <property type="gene ID" value="GPLIN_001311800"/>
</dbReference>
<keyword evidence="1" id="KW-1133">Transmembrane helix</keyword>
<proteinExistence type="predicted"/>
<evidence type="ECO:0000256" key="1">
    <source>
        <dbReference type="SAM" id="Phobius"/>
    </source>
</evidence>
<reference evidence="2" key="1">
    <citation type="submission" date="2013-12" db="EMBL/GenBank/DDBJ databases">
        <authorList>
            <person name="Aslett M."/>
        </authorList>
    </citation>
    <scope>NUCLEOTIDE SEQUENCE [LARGE SCALE GENOMIC DNA]</scope>
    <source>
        <strain evidence="2">Lindley</strain>
    </source>
</reference>
<keyword evidence="1" id="KW-0812">Transmembrane</keyword>
<name>A0A183CJR2_GLOPA</name>
<protein>
    <submittedName>
        <fullName evidence="3">Cadherin domain-containing protein</fullName>
    </submittedName>
</protein>
<evidence type="ECO:0000313" key="3">
    <source>
        <dbReference type="WBParaSite" id="GPLIN_001311800"/>
    </source>
</evidence>
<reference evidence="2" key="2">
    <citation type="submission" date="2014-05" db="EMBL/GenBank/DDBJ databases">
        <title>The genome and life-stage specific transcriptomes of Globodera pallida elucidate key aspects of plant parasitism by a cyst nematode.</title>
        <authorList>
            <person name="Cotton J.A."/>
            <person name="Lilley C.J."/>
            <person name="Jones L.M."/>
            <person name="Kikuchi T."/>
            <person name="Reid A.J."/>
            <person name="Thorpe P."/>
            <person name="Tsai I.J."/>
            <person name="Beasley H."/>
            <person name="Blok V."/>
            <person name="Cock P.J.A."/>
            <person name="Van den Akker S.E."/>
            <person name="Holroyd N."/>
            <person name="Hunt M."/>
            <person name="Mantelin S."/>
            <person name="Naghra H."/>
            <person name="Pain A."/>
            <person name="Palomares-Rius J.E."/>
            <person name="Zarowiecki M."/>
            <person name="Berriman M."/>
            <person name="Jones J.T."/>
            <person name="Urwin P.E."/>
        </authorList>
    </citation>
    <scope>NUCLEOTIDE SEQUENCE [LARGE SCALE GENOMIC DNA]</scope>
    <source>
        <strain evidence="2">Lindley</strain>
    </source>
</reference>
<accession>A0A183CJR2</accession>
<dbReference type="AlphaFoldDB" id="A0A183CJR2"/>